<name>A0A3B0VJC8_9ZZZZ</name>
<evidence type="ECO:0000256" key="1">
    <source>
        <dbReference type="ARBA" id="ARBA00022722"/>
    </source>
</evidence>
<organism evidence="5">
    <name type="scientific">hydrothermal vent metagenome</name>
    <dbReference type="NCBI Taxonomy" id="652676"/>
    <lineage>
        <taxon>unclassified sequences</taxon>
        <taxon>metagenomes</taxon>
        <taxon>ecological metagenomes</taxon>
    </lineage>
</organism>
<keyword evidence="3" id="KW-0269">Exonuclease</keyword>
<dbReference type="SUPFAM" id="SSF56300">
    <property type="entry name" value="Metallo-dependent phosphatases"/>
    <property type="match status" value="1"/>
</dbReference>
<dbReference type="CDD" id="cd00840">
    <property type="entry name" value="MPP_Mre11_N"/>
    <property type="match status" value="1"/>
</dbReference>
<protein>
    <submittedName>
        <fullName evidence="5">DNA double-strand break repair protein Mre11</fullName>
    </submittedName>
</protein>
<dbReference type="InterPro" id="IPR004843">
    <property type="entry name" value="Calcineurin-like_PHP"/>
</dbReference>
<sequence length="414" mass="46484">MPTEKPIRLLHFADAHIDIANYGRHDPDSGLPRRVMDFLAALDQIIDAAIDEKVDLVIFAGDAYKDRNPQPTFQRAWGERMMRLSQAGIPTMLLVGNHDMAPATGRAHTLQEFSTLNVPHIYVADTLTLWTPEQLGLPVQIIAVPWLSRSRLVARQDSVGKTVEEVYQLIEELVSKEVTRLIETAVPDIPLILTAHASVQGAKYGSERAVMLGHELILSGGLVNHAKLDYVALGHIHKPQVLSAKDSHPPIVYPGSIERIDFGEKEDKRFVLAEVGKGETHWEFRALKTRRFIDPDPITPRTDHFMTDIMGQLPAAEDVADAVCRVRLSFPRDDEPLLDERMILDHFKDAFDVRIQKHYQTSRRARLGDAAGVEAMTPLQLLETYWLAEGLEPEMLETMQTLAREVLGEEGVRG</sequence>
<proteinExistence type="predicted"/>
<keyword evidence="1" id="KW-0540">Nuclease</keyword>
<dbReference type="GO" id="GO:0004519">
    <property type="term" value="F:endonuclease activity"/>
    <property type="evidence" value="ECO:0007669"/>
    <property type="project" value="InterPro"/>
</dbReference>
<gene>
    <name evidence="5" type="ORF">MNBD_CHLOROFLEXI01-4729</name>
</gene>
<dbReference type="InterPro" id="IPR029052">
    <property type="entry name" value="Metallo-depent_PP-like"/>
</dbReference>
<dbReference type="Gene3D" id="3.60.21.10">
    <property type="match status" value="1"/>
</dbReference>
<dbReference type="Pfam" id="PF00149">
    <property type="entry name" value="Metallophos"/>
    <property type="match status" value="1"/>
</dbReference>
<dbReference type="PANTHER" id="PTHR30337:SF0">
    <property type="entry name" value="NUCLEASE SBCCD SUBUNIT D"/>
    <property type="match status" value="1"/>
</dbReference>
<dbReference type="InterPro" id="IPR004593">
    <property type="entry name" value="SbcD"/>
</dbReference>
<evidence type="ECO:0000313" key="5">
    <source>
        <dbReference type="EMBL" id="VAW43031.1"/>
    </source>
</evidence>
<keyword evidence="2" id="KW-0378">Hydrolase</keyword>
<dbReference type="NCBIfam" id="TIGR00619">
    <property type="entry name" value="sbcd"/>
    <property type="match status" value="1"/>
</dbReference>
<feature type="domain" description="Calcineurin-like phosphoesterase" evidence="4">
    <location>
        <begin position="7"/>
        <end position="239"/>
    </location>
</feature>
<dbReference type="PANTHER" id="PTHR30337">
    <property type="entry name" value="COMPONENT OF ATP-DEPENDENT DSDNA EXONUCLEASE"/>
    <property type="match status" value="1"/>
</dbReference>
<dbReference type="InterPro" id="IPR050535">
    <property type="entry name" value="DNA_Repair-Maintenance_Comp"/>
</dbReference>
<dbReference type="EMBL" id="UOEU01001004">
    <property type="protein sequence ID" value="VAW43031.1"/>
    <property type="molecule type" value="Genomic_DNA"/>
</dbReference>
<reference evidence="5" key="1">
    <citation type="submission" date="2018-06" db="EMBL/GenBank/DDBJ databases">
        <authorList>
            <person name="Zhirakovskaya E."/>
        </authorList>
    </citation>
    <scope>NUCLEOTIDE SEQUENCE</scope>
</reference>
<accession>A0A3B0VJC8</accession>
<dbReference type="AlphaFoldDB" id="A0A3B0VJC8"/>
<dbReference type="GO" id="GO:0006259">
    <property type="term" value="P:DNA metabolic process"/>
    <property type="evidence" value="ECO:0007669"/>
    <property type="project" value="InterPro"/>
</dbReference>
<evidence type="ECO:0000256" key="2">
    <source>
        <dbReference type="ARBA" id="ARBA00022801"/>
    </source>
</evidence>
<dbReference type="InterPro" id="IPR041796">
    <property type="entry name" value="Mre11_N"/>
</dbReference>
<dbReference type="GO" id="GO:0008408">
    <property type="term" value="F:3'-5' exonuclease activity"/>
    <property type="evidence" value="ECO:0007669"/>
    <property type="project" value="InterPro"/>
</dbReference>
<evidence type="ECO:0000256" key="3">
    <source>
        <dbReference type="ARBA" id="ARBA00022839"/>
    </source>
</evidence>
<evidence type="ECO:0000259" key="4">
    <source>
        <dbReference type="Pfam" id="PF00149"/>
    </source>
</evidence>